<comment type="caution">
    <text evidence="2">The sequence shown here is derived from an EMBL/GenBank/DDBJ whole genome shotgun (WGS) entry which is preliminary data.</text>
</comment>
<feature type="chain" id="PRO_5045608216" description="TonB-dependent receptor" evidence="1">
    <location>
        <begin position="43"/>
        <end position="103"/>
    </location>
</feature>
<protein>
    <recommendedName>
        <fullName evidence="4">TonB-dependent receptor</fullName>
    </recommendedName>
</protein>
<feature type="signal peptide" evidence="1">
    <location>
        <begin position="1"/>
        <end position="42"/>
    </location>
</feature>
<dbReference type="RefSeq" id="WP_320423376.1">
    <property type="nucleotide sequence ID" value="NZ_JAXCLA010000004.1"/>
</dbReference>
<reference evidence="2 3" key="1">
    <citation type="submission" date="2023-11" db="EMBL/GenBank/DDBJ databases">
        <title>Paucibacter sp. nov., isolated from fresh soil in Korea.</title>
        <authorList>
            <person name="Le N.T.T."/>
        </authorList>
    </citation>
    <scope>NUCLEOTIDE SEQUENCE [LARGE SCALE GENOMIC DNA]</scope>
    <source>
        <strain evidence="2 3">R3-3</strain>
    </source>
</reference>
<evidence type="ECO:0000256" key="1">
    <source>
        <dbReference type="SAM" id="SignalP"/>
    </source>
</evidence>
<gene>
    <name evidence="2" type="ORF">SNE35_13205</name>
</gene>
<keyword evidence="1" id="KW-0732">Signal</keyword>
<evidence type="ECO:0008006" key="4">
    <source>
        <dbReference type="Google" id="ProtNLM"/>
    </source>
</evidence>
<accession>A0ABU5DI64</accession>
<proteinExistence type="predicted"/>
<keyword evidence="3" id="KW-1185">Reference proteome</keyword>
<organism evidence="2 3">
    <name type="scientific">Roseateles agri</name>
    <dbReference type="NCBI Taxonomy" id="3098619"/>
    <lineage>
        <taxon>Bacteria</taxon>
        <taxon>Pseudomonadati</taxon>
        <taxon>Pseudomonadota</taxon>
        <taxon>Betaproteobacteria</taxon>
        <taxon>Burkholderiales</taxon>
        <taxon>Sphaerotilaceae</taxon>
        <taxon>Roseateles</taxon>
    </lineage>
</organism>
<dbReference type="Proteomes" id="UP001285263">
    <property type="component" value="Unassembled WGS sequence"/>
</dbReference>
<evidence type="ECO:0000313" key="3">
    <source>
        <dbReference type="Proteomes" id="UP001285263"/>
    </source>
</evidence>
<dbReference type="EMBL" id="JAXCLA010000004">
    <property type="protein sequence ID" value="MDY0745471.1"/>
    <property type="molecule type" value="Genomic_DNA"/>
</dbReference>
<evidence type="ECO:0000313" key="2">
    <source>
        <dbReference type="EMBL" id="MDY0745471.1"/>
    </source>
</evidence>
<name>A0ABU5DI64_9BURK</name>
<sequence>MSNATTVYCYDRYTAHKRFGAVAFASLLLGAGALLAAGKAEAAPMKVERLPSVVVTGKAVKAVKLPTVVVEGRRAPDAPMVAAAEGKAAQLKRVAYVVPALQY</sequence>